<keyword evidence="1" id="KW-0472">Membrane</keyword>
<dbReference type="EMBL" id="FPBV01000016">
    <property type="protein sequence ID" value="SFU97378.1"/>
    <property type="molecule type" value="Genomic_DNA"/>
</dbReference>
<feature type="transmembrane region" description="Helical" evidence="1">
    <location>
        <begin position="41"/>
        <end position="62"/>
    </location>
</feature>
<evidence type="ECO:0000256" key="1">
    <source>
        <dbReference type="SAM" id="Phobius"/>
    </source>
</evidence>
<sequence>MHNLVHLLIRLSFIPLSAVVVTAFAATLPGRRQPMTRRARLGWLLAGACIGAVFLLSDGLYAPQT</sequence>
<gene>
    <name evidence="2" type="ORF">SAMN05421543_11653</name>
</gene>
<proteinExistence type="predicted"/>
<protein>
    <submittedName>
        <fullName evidence="2">Uncharacterized protein</fullName>
    </submittedName>
</protein>
<accession>A0A1I7KIU9</accession>
<dbReference type="Proteomes" id="UP000183508">
    <property type="component" value="Unassembled WGS sequence"/>
</dbReference>
<evidence type="ECO:0000313" key="3">
    <source>
        <dbReference type="Proteomes" id="UP000183508"/>
    </source>
</evidence>
<dbReference type="AlphaFoldDB" id="A0A1I7KIU9"/>
<dbReference type="RefSeq" id="WP_074954281.1">
    <property type="nucleotide sequence ID" value="NZ_FPBV01000016.1"/>
</dbReference>
<keyword evidence="1" id="KW-1133">Transmembrane helix</keyword>
<organism evidence="2 3">
    <name type="scientific">Alicyclobacillus macrosporangiidus</name>
    <dbReference type="NCBI Taxonomy" id="392015"/>
    <lineage>
        <taxon>Bacteria</taxon>
        <taxon>Bacillati</taxon>
        <taxon>Bacillota</taxon>
        <taxon>Bacilli</taxon>
        <taxon>Bacillales</taxon>
        <taxon>Alicyclobacillaceae</taxon>
        <taxon>Alicyclobacillus</taxon>
    </lineage>
</organism>
<evidence type="ECO:0000313" key="2">
    <source>
        <dbReference type="EMBL" id="SFU97378.1"/>
    </source>
</evidence>
<keyword evidence="3" id="KW-1185">Reference proteome</keyword>
<name>A0A1I7KIU9_9BACL</name>
<feature type="transmembrane region" description="Helical" evidence="1">
    <location>
        <begin position="6"/>
        <end position="29"/>
    </location>
</feature>
<reference evidence="3" key="1">
    <citation type="submission" date="2016-10" db="EMBL/GenBank/DDBJ databases">
        <authorList>
            <person name="Varghese N."/>
        </authorList>
    </citation>
    <scope>NUCLEOTIDE SEQUENCE [LARGE SCALE GENOMIC DNA]</scope>
    <source>
        <strain evidence="3">DSM 17980</strain>
    </source>
</reference>
<keyword evidence="1" id="KW-0812">Transmembrane</keyword>